<evidence type="ECO:0000313" key="1">
    <source>
        <dbReference type="EMBL" id="RNF11619.1"/>
    </source>
</evidence>
<comment type="caution">
    <text evidence="1">The sequence shown here is derived from an EMBL/GenBank/DDBJ whole genome shotgun (WGS) entry which is preliminary data.</text>
</comment>
<organism evidence="1 2">
    <name type="scientific">Trypanosoma rangeli</name>
    <dbReference type="NCBI Taxonomy" id="5698"/>
    <lineage>
        <taxon>Eukaryota</taxon>
        <taxon>Discoba</taxon>
        <taxon>Euglenozoa</taxon>
        <taxon>Kinetoplastea</taxon>
        <taxon>Metakinetoplastina</taxon>
        <taxon>Trypanosomatida</taxon>
        <taxon>Trypanosomatidae</taxon>
        <taxon>Trypanosoma</taxon>
        <taxon>Herpetosoma</taxon>
    </lineage>
</organism>
<proteinExistence type="predicted"/>
<keyword evidence="2" id="KW-1185">Reference proteome</keyword>
<accession>A0A3R7RRX3</accession>
<gene>
    <name evidence="1" type="ORF">TraAM80_00812</name>
</gene>
<dbReference type="GeneID" id="40324745"/>
<dbReference type="EMBL" id="MKGL01000015">
    <property type="protein sequence ID" value="RNF11619.1"/>
    <property type="molecule type" value="Genomic_DNA"/>
</dbReference>
<dbReference type="RefSeq" id="XP_029242282.1">
    <property type="nucleotide sequence ID" value="XM_029377879.1"/>
</dbReference>
<evidence type="ECO:0000313" key="2">
    <source>
        <dbReference type="Proteomes" id="UP000283634"/>
    </source>
</evidence>
<dbReference type="Proteomes" id="UP000283634">
    <property type="component" value="Unassembled WGS sequence"/>
</dbReference>
<name>A0A3R7RRX3_TRYRA</name>
<dbReference type="AlphaFoldDB" id="A0A3R7RRX3"/>
<protein>
    <submittedName>
        <fullName evidence="1">Uncharacterized protein</fullName>
    </submittedName>
</protein>
<reference evidence="1 2" key="1">
    <citation type="journal article" date="2018" name="BMC Genomics">
        <title>Genomic comparison of Trypanosoma conorhini and Trypanosoma rangeli to Trypanosoma cruzi strains of high and low virulence.</title>
        <authorList>
            <person name="Bradwell K.R."/>
            <person name="Koparde V.N."/>
            <person name="Matveyev A.V."/>
            <person name="Serrano M.G."/>
            <person name="Alves J.M."/>
            <person name="Parikh H."/>
            <person name="Huang B."/>
            <person name="Lee V."/>
            <person name="Espinosa-Alvarez O."/>
            <person name="Ortiz P.A."/>
            <person name="Costa-Martins A.G."/>
            <person name="Teixeira M.M."/>
            <person name="Buck G.A."/>
        </authorList>
    </citation>
    <scope>NUCLEOTIDE SEQUENCE [LARGE SCALE GENOMIC DNA]</scope>
    <source>
        <strain evidence="1 2">AM80</strain>
    </source>
</reference>
<sequence>MRSTPEYRSPHTLHFPPVAHFIAHFLQKNTCRQLLARYWDSSAWHIMHNTTSSMPESSPPPGIQCFCSLRLFFSLEFSTSVCATLHLCVKRRRDEKRGGE</sequence>